<organism evidence="1 2">
    <name type="scientific">Trinickia caryophylli</name>
    <name type="common">Paraburkholderia caryophylli</name>
    <dbReference type="NCBI Taxonomy" id="28094"/>
    <lineage>
        <taxon>Bacteria</taxon>
        <taxon>Pseudomonadati</taxon>
        <taxon>Pseudomonadota</taxon>
        <taxon>Betaproteobacteria</taxon>
        <taxon>Burkholderiales</taxon>
        <taxon>Burkholderiaceae</taxon>
        <taxon>Trinickia</taxon>
    </lineage>
</organism>
<dbReference type="AlphaFoldDB" id="A0A1X7GFC0"/>
<dbReference type="Gene3D" id="3.30.160.140">
    <property type="entry name" value="Shew3726-like"/>
    <property type="match status" value="1"/>
</dbReference>
<accession>A0A1X7GFC0</accession>
<evidence type="ECO:0000313" key="2">
    <source>
        <dbReference type="Proteomes" id="UP000192911"/>
    </source>
</evidence>
<evidence type="ECO:0000313" key="1">
    <source>
        <dbReference type="EMBL" id="SMF68887.1"/>
    </source>
</evidence>
<dbReference type="STRING" id="28094.SAMN06295900_115113"/>
<keyword evidence="2" id="KW-1185">Reference proteome</keyword>
<gene>
    <name evidence="1" type="ORF">SAMN06295900_115113</name>
</gene>
<reference evidence="2" key="1">
    <citation type="submission" date="2017-04" db="EMBL/GenBank/DDBJ databases">
        <authorList>
            <person name="Varghese N."/>
            <person name="Submissions S."/>
        </authorList>
    </citation>
    <scope>NUCLEOTIDE SEQUENCE [LARGE SCALE GENOMIC DNA]</scope>
    <source>
        <strain evidence="2">Ballard 720</strain>
    </source>
</reference>
<proteinExistence type="predicted"/>
<dbReference type="InterPro" id="IPR036692">
    <property type="entry name" value="Shew3726-like_sf"/>
</dbReference>
<dbReference type="EMBL" id="FXAH01000015">
    <property type="protein sequence ID" value="SMF68887.1"/>
    <property type="molecule type" value="Genomic_DNA"/>
</dbReference>
<dbReference type="Proteomes" id="UP000192911">
    <property type="component" value="Unassembled WGS sequence"/>
</dbReference>
<dbReference type="InterPro" id="IPR009962">
    <property type="entry name" value="DUF1488"/>
</dbReference>
<name>A0A1X7GFC0_TRICW</name>
<dbReference type="SUPFAM" id="SSF160272">
    <property type="entry name" value="Shew3726-like"/>
    <property type="match status" value="1"/>
</dbReference>
<sequence length="101" mass="10690">MPGNEQGAAMDVTFPDDPPMYDGAQLVVRFMAAVDGVPLACAVTLEALEDHFGAQPPLEADILRAYETGKGRIREVCTRALEANGGAAVVLRSGLFRIESA</sequence>
<protein>
    <submittedName>
        <fullName evidence="1">Uncharacterized protein</fullName>
    </submittedName>
</protein>
<dbReference type="Pfam" id="PF07369">
    <property type="entry name" value="DUF1488"/>
    <property type="match status" value="1"/>
</dbReference>